<name>A0A9X2HCT0_9MICC</name>
<sequence>MPQISVAGKSDVSCSRAGSGIRSHTQIPSKASSFFAHRFASFARSFVVATPTQTGRPI</sequence>
<dbReference type="RefSeq" id="WP_254169062.1">
    <property type="nucleotide sequence ID" value="NZ_JANAFB010000068.1"/>
</dbReference>
<gene>
    <name evidence="2" type="ORF">NBM05_14905</name>
</gene>
<protein>
    <submittedName>
        <fullName evidence="2">Uncharacterized protein</fullName>
    </submittedName>
</protein>
<organism evidence="2 3">
    <name type="scientific">Rothia santali</name>
    <dbReference type="NCBI Taxonomy" id="2949643"/>
    <lineage>
        <taxon>Bacteria</taxon>
        <taxon>Bacillati</taxon>
        <taxon>Actinomycetota</taxon>
        <taxon>Actinomycetes</taxon>
        <taxon>Micrococcales</taxon>
        <taxon>Micrococcaceae</taxon>
        <taxon>Rothia</taxon>
    </lineage>
</organism>
<accession>A0A9X2HCT0</accession>
<comment type="caution">
    <text evidence="2">The sequence shown here is derived from an EMBL/GenBank/DDBJ whole genome shotgun (WGS) entry which is preliminary data.</text>
</comment>
<dbReference type="AlphaFoldDB" id="A0A9X2HCT0"/>
<reference evidence="2" key="1">
    <citation type="submission" date="2022-06" db="EMBL/GenBank/DDBJ databases">
        <title>Rothia sp. isolated from sandalwood seedling.</title>
        <authorList>
            <person name="Tuikhar N."/>
            <person name="Kirdat K."/>
            <person name="Thorat V."/>
            <person name="Swetha P."/>
            <person name="Padma S."/>
            <person name="Sundararaj R."/>
            <person name="Yadav A."/>
        </authorList>
    </citation>
    <scope>NUCLEOTIDE SEQUENCE</scope>
    <source>
        <strain evidence="2">AR01</strain>
    </source>
</reference>
<proteinExistence type="predicted"/>
<dbReference type="Proteomes" id="UP001139502">
    <property type="component" value="Unassembled WGS sequence"/>
</dbReference>
<evidence type="ECO:0000256" key="1">
    <source>
        <dbReference type="SAM" id="MobiDB-lite"/>
    </source>
</evidence>
<evidence type="ECO:0000313" key="2">
    <source>
        <dbReference type="EMBL" id="MCP3427259.1"/>
    </source>
</evidence>
<keyword evidence="3" id="KW-1185">Reference proteome</keyword>
<evidence type="ECO:0000313" key="3">
    <source>
        <dbReference type="Proteomes" id="UP001139502"/>
    </source>
</evidence>
<dbReference type="EMBL" id="JANAFB010000068">
    <property type="protein sequence ID" value="MCP3427259.1"/>
    <property type="molecule type" value="Genomic_DNA"/>
</dbReference>
<feature type="region of interest" description="Disordered" evidence="1">
    <location>
        <begin position="1"/>
        <end position="24"/>
    </location>
</feature>